<keyword evidence="4" id="KW-1185">Reference proteome</keyword>
<sequence>MKENEFSPIAKSSPESPVHQIHDRRPVLWNRTWIAGRWFLLVFLGCFVVCINICCFYLLIKYNPEDIFYGVLCMLLLNISCGGVLVGQARELVEDSKTVNDVPWWCYGCRSPSPLKLNSQ</sequence>
<reference evidence="2" key="1">
    <citation type="journal article" date="2016" name="Nat. Genet.">
        <title>A high-quality carrot genome assembly provides new insights into carotenoid accumulation and asterid genome evolution.</title>
        <authorList>
            <person name="Iorizzo M."/>
            <person name="Ellison S."/>
            <person name="Senalik D."/>
            <person name="Zeng P."/>
            <person name="Satapoomin P."/>
            <person name="Huang J."/>
            <person name="Bowman M."/>
            <person name="Iovene M."/>
            <person name="Sanseverino W."/>
            <person name="Cavagnaro P."/>
            <person name="Yildiz M."/>
            <person name="Macko-Podgorni A."/>
            <person name="Moranska E."/>
            <person name="Grzebelus E."/>
            <person name="Grzebelus D."/>
            <person name="Ashrafi H."/>
            <person name="Zheng Z."/>
            <person name="Cheng S."/>
            <person name="Spooner D."/>
            <person name="Van Deynze A."/>
            <person name="Simon P."/>
        </authorList>
    </citation>
    <scope>NUCLEOTIDE SEQUENCE [LARGE SCALE GENOMIC DNA]</scope>
    <source>
        <tissue evidence="2">Leaf</tissue>
    </source>
</reference>
<evidence type="ECO:0000313" key="4">
    <source>
        <dbReference type="Proteomes" id="UP000077755"/>
    </source>
</evidence>
<proteinExistence type="predicted"/>
<dbReference type="EMBL" id="LNRQ01000009">
    <property type="protein sequence ID" value="KZM81510.1"/>
    <property type="molecule type" value="Genomic_DNA"/>
</dbReference>
<protein>
    <submittedName>
        <fullName evidence="2">Uncharacterized protein</fullName>
    </submittedName>
</protein>
<keyword evidence="1" id="KW-0472">Membrane</keyword>
<dbReference type="EMBL" id="CP093351">
    <property type="protein sequence ID" value="WOH13962.1"/>
    <property type="molecule type" value="Genomic_DNA"/>
</dbReference>
<reference evidence="3" key="2">
    <citation type="submission" date="2022-03" db="EMBL/GenBank/DDBJ databases">
        <title>Draft title - Genomic analysis of global carrot germplasm unveils the trajectory of domestication and the origin of high carotenoid orange carrot.</title>
        <authorList>
            <person name="Iorizzo M."/>
            <person name="Ellison S."/>
            <person name="Senalik D."/>
            <person name="Macko-Podgorni A."/>
            <person name="Grzebelus D."/>
            <person name="Bostan H."/>
            <person name="Rolling W."/>
            <person name="Curaba J."/>
            <person name="Simon P."/>
        </authorList>
    </citation>
    <scope>NUCLEOTIDE SEQUENCE</scope>
    <source>
        <tissue evidence="3">Leaf</tissue>
    </source>
</reference>
<keyword evidence="1" id="KW-0812">Transmembrane</keyword>
<dbReference type="Gramene" id="KZM81510">
    <property type="protein sequence ID" value="KZM81510"/>
    <property type="gene ID" value="DCAR_029123"/>
</dbReference>
<evidence type="ECO:0000313" key="3">
    <source>
        <dbReference type="EMBL" id="WOH13962.1"/>
    </source>
</evidence>
<accession>A0A175YDY8</accession>
<keyword evidence="1" id="KW-1133">Transmembrane helix</keyword>
<organism evidence="2">
    <name type="scientific">Daucus carota subsp. sativus</name>
    <name type="common">Carrot</name>
    <dbReference type="NCBI Taxonomy" id="79200"/>
    <lineage>
        <taxon>Eukaryota</taxon>
        <taxon>Viridiplantae</taxon>
        <taxon>Streptophyta</taxon>
        <taxon>Embryophyta</taxon>
        <taxon>Tracheophyta</taxon>
        <taxon>Spermatophyta</taxon>
        <taxon>Magnoliopsida</taxon>
        <taxon>eudicotyledons</taxon>
        <taxon>Gunneridae</taxon>
        <taxon>Pentapetalae</taxon>
        <taxon>asterids</taxon>
        <taxon>campanulids</taxon>
        <taxon>Apiales</taxon>
        <taxon>Apiaceae</taxon>
        <taxon>Apioideae</taxon>
        <taxon>Scandiceae</taxon>
        <taxon>Daucinae</taxon>
        <taxon>Daucus</taxon>
        <taxon>Daucus sect. Daucus</taxon>
    </lineage>
</organism>
<gene>
    <name evidence="2" type="ORF">DCAR_029123</name>
    <name evidence="3" type="ORF">DCAR_0933475</name>
</gene>
<dbReference type="AlphaFoldDB" id="A0A175YDY8"/>
<name>A0A175YDY8_DAUCS</name>
<evidence type="ECO:0000256" key="1">
    <source>
        <dbReference type="SAM" id="Phobius"/>
    </source>
</evidence>
<evidence type="ECO:0000313" key="2">
    <source>
        <dbReference type="EMBL" id="KZM81510.1"/>
    </source>
</evidence>
<dbReference type="Proteomes" id="UP000077755">
    <property type="component" value="Chromosome 9"/>
</dbReference>
<feature type="transmembrane region" description="Helical" evidence="1">
    <location>
        <begin position="66"/>
        <end position="87"/>
    </location>
</feature>
<feature type="transmembrane region" description="Helical" evidence="1">
    <location>
        <begin position="38"/>
        <end position="60"/>
    </location>
</feature>